<evidence type="ECO:0000313" key="7">
    <source>
        <dbReference type="Proteomes" id="UP000261540"/>
    </source>
</evidence>
<dbReference type="Pfam" id="PF00307">
    <property type="entry name" value="CH"/>
    <property type="match status" value="1"/>
</dbReference>
<feature type="region of interest" description="Disordered" evidence="4">
    <location>
        <begin position="357"/>
        <end position="438"/>
    </location>
</feature>
<dbReference type="InterPro" id="IPR001715">
    <property type="entry name" value="CH_dom"/>
</dbReference>
<dbReference type="KEGG" id="pki:111834177"/>
<dbReference type="Gene3D" id="1.10.418.10">
    <property type="entry name" value="Calponin-like domain"/>
    <property type="match status" value="1"/>
</dbReference>
<sequence>MGDISPQREEPDTKPAAAEKEEDKDKTEYDRASAQDKNENERGTTEEERGDPVGGANGENAGAGPSEAAYEKEEGSPRGEGLESAKLQEQNDTQPAEIEEGVTEKGEDKERGETPTDGERNTESGKQSLEDKEKDVQRKEEKQSDKQAKGETKAENPVEREEEAGPEKAKDDAKGKAKTKRKPTTTPAAPPALSRPRSSAHSLRASTKKDIMAKFQKDAGEKPVTRNFKVQKSSIGSGGGMGGSIKQKVLQWCQNKTRNYESVSIENFSSSWADGLAFCALVHRFFPDAFDFSSLQADEREKNFTLAFSTAESKADCCPLLEVEDMILMGHKPDPLCVFTYVQSLCQHLSKVEKERKEKKAASEDNQGESKNEPEAGAEERSEAGGDKGGGEAAEEAKGRSEGEGGEEKGLGEAAMEAQAKGEEGGGEEGTVEEEPAV</sequence>
<keyword evidence="1" id="KW-0597">Phosphoprotein</keyword>
<comment type="similarity">
    <text evidence="3">Belongs to the smoothelin family.</text>
</comment>
<feature type="domain" description="Calponin-homology (CH)" evidence="5">
    <location>
        <begin position="243"/>
        <end position="350"/>
    </location>
</feature>
<dbReference type="Ensembl" id="ENSPKIT00000005364.1">
    <property type="protein sequence ID" value="ENSPKIP00000024651.1"/>
    <property type="gene ID" value="ENSPKIG00000007810.1"/>
</dbReference>
<name>A0A3B3S3P6_9TELE</name>
<feature type="compositionally biased region" description="Low complexity" evidence="4">
    <location>
        <begin position="58"/>
        <end position="68"/>
    </location>
</feature>
<keyword evidence="2" id="KW-0175">Coiled coil</keyword>
<evidence type="ECO:0000313" key="6">
    <source>
        <dbReference type="Ensembl" id="ENSPKIP00000024651.1"/>
    </source>
</evidence>
<dbReference type="PANTHER" id="PTHR23167:SF85">
    <property type="entry name" value="SMOOTHELIN-LIKE 1 ISOFORM X1"/>
    <property type="match status" value="1"/>
</dbReference>
<dbReference type="FunFam" id="1.10.418.10:FF:000009">
    <property type="entry name" value="smoothelin isoform X2"/>
    <property type="match status" value="1"/>
</dbReference>
<evidence type="ECO:0000259" key="5">
    <source>
        <dbReference type="PROSITE" id="PS50021"/>
    </source>
</evidence>
<feature type="compositionally biased region" description="Basic and acidic residues" evidence="4">
    <location>
        <begin position="1"/>
        <end position="51"/>
    </location>
</feature>
<dbReference type="Ensembl" id="ENSPKIT00000005348.1">
    <property type="protein sequence ID" value="ENSPKIP00000024637.1"/>
    <property type="gene ID" value="ENSPKIG00000007810.1"/>
</dbReference>
<dbReference type="PROSITE" id="PS50021">
    <property type="entry name" value="CH"/>
    <property type="match status" value="1"/>
</dbReference>
<feature type="compositionally biased region" description="Acidic residues" evidence="4">
    <location>
        <begin position="425"/>
        <end position="438"/>
    </location>
</feature>
<dbReference type="InterPro" id="IPR050540">
    <property type="entry name" value="F-actin_Monoox_Mical"/>
</dbReference>
<dbReference type="PANTHER" id="PTHR23167">
    <property type="entry name" value="CALPONIN HOMOLOGY DOMAIN-CONTAINING PROTEIN DDB_G0272472-RELATED"/>
    <property type="match status" value="1"/>
</dbReference>
<proteinExistence type="inferred from homology"/>
<dbReference type="AlphaFoldDB" id="A0A3B3S3P6"/>
<feature type="compositionally biased region" description="Basic and acidic residues" evidence="4">
    <location>
        <begin position="69"/>
        <end position="83"/>
    </location>
</feature>
<feature type="region of interest" description="Disordered" evidence="4">
    <location>
        <begin position="1"/>
        <end position="208"/>
    </location>
</feature>
<evidence type="ECO:0000256" key="4">
    <source>
        <dbReference type="SAM" id="MobiDB-lite"/>
    </source>
</evidence>
<evidence type="ECO:0000256" key="3">
    <source>
        <dbReference type="ARBA" id="ARBA00061655"/>
    </source>
</evidence>
<evidence type="ECO:0000256" key="2">
    <source>
        <dbReference type="ARBA" id="ARBA00023054"/>
    </source>
</evidence>
<feature type="compositionally biased region" description="Low complexity" evidence="4">
    <location>
        <begin position="184"/>
        <end position="205"/>
    </location>
</feature>
<accession>A0A3B3S3P6</accession>
<dbReference type="SMART" id="SM00033">
    <property type="entry name" value="CH"/>
    <property type="match status" value="1"/>
</dbReference>
<dbReference type="CTD" id="219537"/>
<protein>
    <submittedName>
        <fullName evidence="6">Smoothelin-like 1</fullName>
    </submittedName>
</protein>
<reference evidence="6" key="1">
    <citation type="submission" date="2025-05" db="UniProtKB">
        <authorList>
            <consortium name="Ensembl"/>
        </authorList>
    </citation>
    <scope>IDENTIFICATION</scope>
</reference>
<feature type="compositionally biased region" description="Basic and acidic residues" evidence="4">
    <location>
        <begin position="102"/>
        <end position="175"/>
    </location>
</feature>
<organism evidence="6 7">
    <name type="scientific">Paramormyrops kingsleyae</name>
    <dbReference type="NCBI Taxonomy" id="1676925"/>
    <lineage>
        <taxon>Eukaryota</taxon>
        <taxon>Metazoa</taxon>
        <taxon>Chordata</taxon>
        <taxon>Craniata</taxon>
        <taxon>Vertebrata</taxon>
        <taxon>Euteleostomi</taxon>
        <taxon>Actinopterygii</taxon>
        <taxon>Neopterygii</taxon>
        <taxon>Teleostei</taxon>
        <taxon>Osteoglossocephala</taxon>
        <taxon>Osteoglossomorpha</taxon>
        <taxon>Osteoglossiformes</taxon>
        <taxon>Mormyridae</taxon>
        <taxon>Paramormyrops</taxon>
    </lineage>
</organism>
<dbReference type="OrthoDB" id="10017054at2759"/>
<dbReference type="SUPFAM" id="SSF47576">
    <property type="entry name" value="Calponin-homology domain, CH-domain"/>
    <property type="match status" value="1"/>
</dbReference>
<evidence type="ECO:0000256" key="1">
    <source>
        <dbReference type="ARBA" id="ARBA00022553"/>
    </source>
</evidence>
<dbReference type="Proteomes" id="UP000261540">
    <property type="component" value="Unplaced"/>
</dbReference>
<dbReference type="CDD" id="cd21200">
    <property type="entry name" value="CH_SMTN-like"/>
    <property type="match status" value="1"/>
</dbReference>
<feature type="compositionally biased region" description="Basic and acidic residues" evidence="4">
    <location>
        <begin position="357"/>
        <end position="411"/>
    </location>
</feature>
<dbReference type="InterPro" id="IPR036872">
    <property type="entry name" value="CH_dom_sf"/>
</dbReference>
<dbReference type="GeneTree" id="ENSGT00940000154495"/>
<keyword evidence="7" id="KW-1185">Reference proteome</keyword>